<dbReference type="SUPFAM" id="SSF52540">
    <property type="entry name" value="P-loop containing nucleoside triphosphate hydrolases"/>
    <property type="match status" value="1"/>
</dbReference>
<dbReference type="InterPro" id="IPR027417">
    <property type="entry name" value="P-loop_NTPase"/>
</dbReference>
<dbReference type="PANTHER" id="PTHR34301">
    <property type="entry name" value="DNA-BINDING PROTEIN-RELATED"/>
    <property type="match status" value="1"/>
</dbReference>
<name>A0A4V2NVS1_9BACT</name>
<keyword evidence="2" id="KW-1185">Reference proteome</keyword>
<dbReference type="InterPro" id="IPR036390">
    <property type="entry name" value="WH_DNA-bd_sf"/>
</dbReference>
<dbReference type="Proteomes" id="UP000295334">
    <property type="component" value="Unassembled WGS sequence"/>
</dbReference>
<comment type="caution">
    <text evidence="1">The sequence shown here is derived from an EMBL/GenBank/DDBJ whole genome shotgun (WGS) entry which is preliminary data.</text>
</comment>
<evidence type="ECO:0000313" key="1">
    <source>
        <dbReference type="EMBL" id="TCJ14482.1"/>
    </source>
</evidence>
<dbReference type="AlphaFoldDB" id="A0A4V2NVS1"/>
<dbReference type="InterPro" id="IPR036388">
    <property type="entry name" value="WH-like_DNA-bd_sf"/>
</dbReference>
<proteinExistence type="predicted"/>
<gene>
    <name evidence="1" type="ORF">EPD60_10870</name>
</gene>
<sequence>MVTFLYNPDRKPKDQLISEFVVRTRVYEQIMDDLESSEMKHPEQHYLLVGQRGAGKTTMLNRIKYGVEDSSTLQNRLIPVLFNEEQYHVSQLSDLWESVAAYLEDYFDFRGLSASMETHSDASDFEEHCFDLLRGALNKAGQTVLLLIDNIGDLLKRFDEIEVRRFREILQTANEIRLIAGSPFYLENILDYQQPLFEFFKVIRLDGLTVADAKEMLLVLGKLNDKESEIRDIIKHAPEKIATLVTLTGGVPRTIALMFNIFIEYNNEDTVKDLERILDAVTPLYKHRMDDLPRQQQKIVDVVAKNWDGIFVNEIAAKTKIESKIISAQLRQLEKNQIIEKRRTDTKNHLYFLKERFFNVWYLMRYGRKTDRQRVIWLVRFLECWCSPEELEIRIVDFISKMKNGTISSNTADFYCMVYSQVSRVGVEAKFLIRENVPVQIAEVINISNEDVLGEAKKALDVGDFNKVLRIFEKNNHFDDSVKLIMFDSVQQSYNNSYELNVYGRLFERMKSSSIGSDGNLEVEMSQIEFYVFQYRLFISLIQSIFANDLERVATLSPLFVRGVFEYVLPIHRNKVVSDFEYGLVSEFLIFLLARGYYNVIRGIYNSHIGLDLKEQMKPIYFAFLKLADGGVSLEYKKMATELELPVETVLGRVAERQKEIDLSLKTENNNGK</sequence>
<dbReference type="EMBL" id="SJZI01000042">
    <property type="protein sequence ID" value="TCJ14482.1"/>
    <property type="molecule type" value="Genomic_DNA"/>
</dbReference>
<reference evidence="1 2" key="1">
    <citation type="submission" date="2019-03" db="EMBL/GenBank/DDBJ databases">
        <authorList>
            <person name="Kim M.K.M."/>
        </authorList>
    </citation>
    <scope>NUCLEOTIDE SEQUENCE [LARGE SCALE GENOMIC DNA]</scope>
    <source>
        <strain evidence="1 2">17J68-12</strain>
    </source>
</reference>
<organism evidence="1 2">
    <name type="scientific">Flaviaesturariibacter flavus</name>
    <dbReference type="NCBI Taxonomy" id="2502780"/>
    <lineage>
        <taxon>Bacteria</taxon>
        <taxon>Pseudomonadati</taxon>
        <taxon>Bacteroidota</taxon>
        <taxon>Chitinophagia</taxon>
        <taxon>Chitinophagales</taxon>
        <taxon>Chitinophagaceae</taxon>
        <taxon>Flaviaestuariibacter</taxon>
    </lineage>
</organism>
<dbReference type="Gene3D" id="1.10.10.10">
    <property type="entry name" value="Winged helix-like DNA-binding domain superfamily/Winged helix DNA-binding domain"/>
    <property type="match status" value="1"/>
</dbReference>
<dbReference type="Gene3D" id="3.40.50.300">
    <property type="entry name" value="P-loop containing nucleotide triphosphate hydrolases"/>
    <property type="match status" value="1"/>
</dbReference>
<dbReference type="RefSeq" id="WP_131449473.1">
    <property type="nucleotide sequence ID" value="NZ_SJZI01000042.1"/>
</dbReference>
<dbReference type="OrthoDB" id="594504at2"/>
<dbReference type="SUPFAM" id="SSF46785">
    <property type="entry name" value="Winged helix' DNA-binding domain"/>
    <property type="match status" value="1"/>
</dbReference>
<dbReference type="PANTHER" id="PTHR34301:SF8">
    <property type="entry name" value="ATPASE DOMAIN-CONTAINING PROTEIN"/>
    <property type="match status" value="1"/>
</dbReference>
<evidence type="ECO:0008006" key="3">
    <source>
        <dbReference type="Google" id="ProtNLM"/>
    </source>
</evidence>
<evidence type="ECO:0000313" key="2">
    <source>
        <dbReference type="Proteomes" id="UP000295334"/>
    </source>
</evidence>
<accession>A0A4V2NVS1</accession>
<protein>
    <recommendedName>
        <fullName evidence="3">AAA+ ATPase domain-containing protein</fullName>
    </recommendedName>
</protein>